<protein>
    <submittedName>
        <fullName evidence="2">Aste57867_2711 protein</fullName>
    </submittedName>
</protein>
<accession>A0A485KAN6</accession>
<reference evidence="1" key="2">
    <citation type="submission" date="2019-06" db="EMBL/GenBank/DDBJ databases">
        <title>Genomics analysis of Aphanomyces spp. identifies a new class of oomycete effector associated with host adaptation.</title>
        <authorList>
            <person name="Gaulin E."/>
        </authorList>
    </citation>
    <scope>NUCLEOTIDE SEQUENCE</scope>
    <source>
        <strain evidence="1">CBS 578.67</strain>
    </source>
</reference>
<gene>
    <name evidence="2" type="primary">Aste57867_2711</name>
    <name evidence="1" type="ORF">As57867_002704</name>
    <name evidence="2" type="ORF">ASTE57867_2711</name>
</gene>
<dbReference type="Proteomes" id="UP000332933">
    <property type="component" value="Unassembled WGS sequence"/>
</dbReference>
<proteinExistence type="predicted"/>
<keyword evidence="3" id="KW-1185">Reference proteome</keyword>
<evidence type="ECO:0000313" key="2">
    <source>
        <dbReference type="EMBL" id="VFT79904.1"/>
    </source>
</evidence>
<dbReference type="AlphaFoldDB" id="A0A485KAN6"/>
<evidence type="ECO:0000313" key="3">
    <source>
        <dbReference type="Proteomes" id="UP000332933"/>
    </source>
</evidence>
<organism evidence="2 3">
    <name type="scientific">Aphanomyces stellatus</name>
    <dbReference type="NCBI Taxonomy" id="120398"/>
    <lineage>
        <taxon>Eukaryota</taxon>
        <taxon>Sar</taxon>
        <taxon>Stramenopiles</taxon>
        <taxon>Oomycota</taxon>
        <taxon>Saprolegniomycetes</taxon>
        <taxon>Saprolegniales</taxon>
        <taxon>Verrucalvaceae</taxon>
        <taxon>Aphanomyces</taxon>
    </lineage>
</organism>
<evidence type="ECO:0000313" key="1">
    <source>
        <dbReference type="EMBL" id="KAF0716703.1"/>
    </source>
</evidence>
<name>A0A485KAN6_9STRA</name>
<sequence length="120" mass="12899">MDLVIRFFQHMLFQAKFQPTFCRRQLMSRNIGVDGPRQCHEGEDMSKNGSMCSPKCRGKAPVACGSLFCASSGDVCAYAAVQVEGFGVKVALSAIAPEFTGVIKASVELGTSTVRIRSCA</sequence>
<reference evidence="2 3" key="1">
    <citation type="submission" date="2019-03" db="EMBL/GenBank/DDBJ databases">
        <authorList>
            <person name="Gaulin E."/>
            <person name="Dumas B."/>
        </authorList>
    </citation>
    <scope>NUCLEOTIDE SEQUENCE [LARGE SCALE GENOMIC DNA]</scope>
    <source>
        <strain evidence="2">CBS 568.67</strain>
    </source>
</reference>
<dbReference type="EMBL" id="VJMH01000365">
    <property type="protein sequence ID" value="KAF0716703.1"/>
    <property type="molecule type" value="Genomic_DNA"/>
</dbReference>
<dbReference type="EMBL" id="CAADRA010000365">
    <property type="protein sequence ID" value="VFT79904.1"/>
    <property type="molecule type" value="Genomic_DNA"/>
</dbReference>